<evidence type="ECO:0000313" key="4">
    <source>
        <dbReference type="Proteomes" id="UP000308705"/>
    </source>
</evidence>
<feature type="domain" description="Oxidoreductase molybdopterin-binding" evidence="2">
    <location>
        <begin position="239"/>
        <end position="371"/>
    </location>
</feature>
<comment type="caution">
    <text evidence="3">The sequence shown here is derived from an EMBL/GenBank/DDBJ whole genome shotgun (WGS) entry which is preliminary data.</text>
</comment>
<keyword evidence="1" id="KW-1133">Transmembrane helix</keyword>
<dbReference type="PANTHER" id="PTHR43032">
    <property type="entry name" value="PROTEIN-METHIONINE-SULFOXIDE REDUCTASE"/>
    <property type="match status" value="1"/>
</dbReference>
<dbReference type="Pfam" id="PF00174">
    <property type="entry name" value="Oxidored_molyb"/>
    <property type="match status" value="1"/>
</dbReference>
<feature type="transmembrane region" description="Helical" evidence="1">
    <location>
        <begin position="21"/>
        <end position="46"/>
    </location>
</feature>
<accession>A0A4U3MBJ4</accession>
<evidence type="ECO:0000256" key="1">
    <source>
        <dbReference type="SAM" id="Phobius"/>
    </source>
</evidence>
<name>A0A4U3MBJ4_9ACTN</name>
<reference evidence="3 4" key="1">
    <citation type="submission" date="2019-04" db="EMBL/GenBank/DDBJ databases">
        <title>Herbidospora sp. NEAU-GS14.nov., a novel actinomycete isolated from soil.</title>
        <authorList>
            <person name="Han L."/>
        </authorList>
    </citation>
    <scope>NUCLEOTIDE SEQUENCE [LARGE SCALE GENOMIC DNA]</scope>
    <source>
        <strain evidence="3 4">NEAU-GS14</strain>
    </source>
</reference>
<gene>
    <name evidence="3" type="ORF">FDA94_27780</name>
</gene>
<feature type="transmembrane region" description="Helical" evidence="1">
    <location>
        <begin position="145"/>
        <end position="164"/>
    </location>
</feature>
<dbReference type="AlphaFoldDB" id="A0A4U3MBJ4"/>
<feature type="transmembrane region" description="Helical" evidence="1">
    <location>
        <begin position="111"/>
        <end position="133"/>
    </location>
</feature>
<keyword evidence="1" id="KW-0472">Membrane</keyword>
<keyword evidence="4" id="KW-1185">Reference proteome</keyword>
<dbReference type="EMBL" id="SZQA01000031">
    <property type="protein sequence ID" value="TKK84986.1"/>
    <property type="molecule type" value="Genomic_DNA"/>
</dbReference>
<evidence type="ECO:0000313" key="3">
    <source>
        <dbReference type="EMBL" id="TKK84986.1"/>
    </source>
</evidence>
<dbReference type="Proteomes" id="UP000308705">
    <property type="component" value="Unassembled WGS sequence"/>
</dbReference>
<dbReference type="InterPro" id="IPR036374">
    <property type="entry name" value="OxRdtase_Mopterin-bd_sf"/>
</dbReference>
<dbReference type="OrthoDB" id="9795587at2"/>
<proteinExistence type="predicted"/>
<organism evidence="3 4">
    <name type="scientific">Herbidospora galbida</name>
    <dbReference type="NCBI Taxonomy" id="2575442"/>
    <lineage>
        <taxon>Bacteria</taxon>
        <taxon>Bacillati</taxon>
        <taxon>Actinomycetota</taxon>
        <taxon>Actinomycetes</taxon>
        <taxon>Streptosporangiales</taxon>
        <taxon>Streptosporangiaceae</taxon>
        <taxon>Herbidospora</taxon>
    </lineage>
</organism>
<dbReference type="SUPFAM" id="SSF56524">
    <property type="entry name" value="Oxidoreductase molybdopterin-binding domain"/>
    <property type="match status" value="1"/>
</dbReference>
<keyword evidence="1" id="KW-0812">Transmembrane</keyword>
<protein>
    <submittedName>
        <fullName evidence="3">Molybdopterin-binding protein</fullName>
    </submittedName>
</protein>
<evidence type="ECO:0000259" key="2">
    <source>
        <dbReference type="Pfam" id="PF00174"/>
    </source>
</evidence>
<dbReference type="InterPro" id="IPR000572">
    <property type="entry name" value="OxRdtase_Mopterin-bd_dom"/>
</dbReference>
<dbReference type="Gene3D" id="3.90.420.10">
    <property type="entry name" value="Oxidoreductase, molybdopterin-binding domain"/>
    <property type="match status" value="1"/>
</dbReference>
<dbReference type="PANTHER" id="PTHR43032:SF2">
    <property type="entry name" value="BLL0505 PROTEIN"/>
    <property type="match status" value="1"/>
</dbReference>
<sequence length="372" mass="40956">MGRMKPTLPQFRGRLHDPRTAVAIGRWLGSAVVICFLTGLISHVLQHPPSWMTGLLPVRPVWGYRFTQGLHVASGLAAIVLVMAKLWTVYPRLFAWPPFRSLPHLVERLSVALLVAATVFQLFTGLINILQWYPWPFSFTQTHYAVAWIVAGSLLLHLAVKAPLIRENWRKRKADVDAADRRALLAGVGAAVGAVTLTTVGQSLSALRGFDLLAPRNPDVATQGMPINRTAAAAQVTYASSDGWALEVAGPRPYRITLAELEALPQRRVRLPIACVEGWSADAWWSGVPIRDLLARAGAPPGTAVRVESLEVWGYYRVMEMPAQYADDPSTLLALRLNDEVLSLDHGYPARIIAPNRPGVLQTKWVSRVEAL</sequence>
<feature type="transmembrane region" description="Helical" evidence="1">
    <location>
        <begin position="66"/>
        <end position="90"/>
    </location>
</feature>
<dbReference type="CDD" id="cd00321">
    <property type="entry name" value="SO_family_Moco"/>
    <property type="match status" value="1"/>
</dbReference>